<dbReference type="AlphaFoldDB" id="A0A246G9V3"/>
<keyword evidence="1" id="KW-1133">Transmembrane helix</keyword>
<accession>A0A246G9V3</accession>
<comment type="caution">
    <text evidence="2">The sequence shown here is derived from an EMBL/GenBank/DDBJ whole genome shotgun (WGS) entry which is preliminary data.</text>
</comment>
<evidence type="ECO:0000313" key="3">
    <source>
        <dbReference type="Proteomes" id="UP000198034"/>
    </source>
</evidence>
<dbReference type="InterPro" id="IPR025962">
    <property type="entry name" value="SdpI/YhfL"/>
</dbReference>
<keyword evidence="1" id="KW-0812">Transmembrane</keyword>
<organism evidence="2 3">
    <name type="scientific">Flavobacterium columnare</name>
    <dbReference type="NCBI Taxonomy" id="996"/>
    <lineage>
        <taxon>Bacteria</taxon>
        <taxon>Pseudomonadati</taxon>
        <taxon>Bacteroidota</taxon>
        <taxon>Flavobacteriia</taxon>
        <taxon>Flavobacteriales</taxon>
        <taxon>Flavobacteriaceae</taxon>
        <taxon>Flavobacterium</taxon>
    </lineage>
</organism>
<keyword evidence="1" id="KW-0472">Membrane</keyword>
<name>A0A246G9V3_9FLAO</name>
<protein>
    <recommendedName>
        <fullName evidence="4">SdpI family protein</fullName>
    </recommendedName>
</protein>
<evidence type="ECO:0008006" key="4">
    <source>
        <dbReference type="Google" id="ProtNLM"/>
    </source>
</evidence>
<evidence type="ECO:0000313" key="2">
    <source>
        <dbReference type="EMBL" id="OWP74654.1"/>
    </source>
</evidence>
<dbReference type="Pfam" id="PF13630">
    <property type="entry name" value="SdpI"/>
    <property type="match status" value="1"/>
</dbReference>
<proteinExistence type="predicted"/>
<reference evidence="2 3" key="1">
    <citation type="journal article" date="2017" name="Infect. Genet. Evol.">
        <title>Comparative genome analysis of fish pathogen Flavobacterium columnare reveals extensive sequence diversity within the species.</title>
        <authorList>
            <person name="Kayansamruaj P."/>
            <person name="Dong H.T."/>
            <person name="Hirono I."/>
            <person name="Kondo H."/>
            <person name="Senapin S."/>
            <person name="Rodkhum C."/>
        </authorList>
    </citation>
    <scope>NUCLEOTIDE SEQUENCE [LARGE SCALE GENOMIC DNA]</scope>
    <source>
        <strain evidence="2 3">1214</strain>
    </source>
</reference>
<sequence>MTIMNNLLILPLILGPVFMFLGVITLLFPPKNINNFYGYRSKNSKKNIEIWKYSQKKASIGILILGLLYTSFTFLGLIFKLSINNSILFQLLLFIILLVIYVWRIEHLIIQKLKHKKSD</sequence>
<evidence type="ECO:0000256" key="1">
    <source>
        <dbReference type="SAM" id="Phobius"/>
    </source>
</evidence>
<dbReference type="Proteomes" id="UP000198034">
    <property type="component" value="Unassembled WGS sequence"/>
</dbReference>
<feature type="transmembrane region" description="Helical" evidence="1">
    <location>
        <begin position="6"/>
        <end position="28"/>
    </location>
</feature>
<dbReference type="EMBL" id="MTCY01000061">
    <property type="protein sequence ID" value="OWP74654.1"/>
    <property type="molecule type" value="Genomic_DNA"/>
</dbReference>
<feature type="transmembrane region" description="Helical" evidence="1">
    <location>
        <begin position="87"/>
        <end position="105"/>
    </location>
</feature>
<gene>
    <name evidence="2" type="ORF">BWK62_13710</name>
</gene>
<feature type="transmembrane region" description="Helical" evidence="1">
    <location>
        <begin position="60"/>
        <end position="81"/>
    </location>
</feature>